<dbReference type="AlphaFoldDB" id="A0A450T653"/>
<dbReference type="CDD" id="cd18687">
    <property type="entry name" value="PIN_VapC-like"/>
    <property type="match status" value="1"/>
</dbReference>
<name>A0A450T653_9GAMM</name>
<dbReference type="EMBL" id="CAADEX010000108">
    <property type="protein sequence ID" value="VFJ62257.1"/>
    <property type="molecule type" value="Genomic_DNA"/>
</dbReference>
<protein>
    <submittedName>
        <fullName evidence="1">PIN domain-containing protein</fullName>
    </submittedName>
</protein>
<reference evidence="1" key="1">
    <citation type="submission" date="2019-02" db="EMBL/GenBank/DDBJ databases">
        <authorList>
            <person name="Gruber-Vodicka R. H."/>
            <person name="Seah K. B. B."/>
        </authorList>
    </citation>
    <scope>NUCLEOTIDE SEQUENCE</scope>
    <source>
        <strain evidence="1">BECK_DK47</strain>
    </source>
</reference>
<dbReference type="InterPro" id="IPR029060">
    <property type="entry name" value="PIN-like_dom_sf"/>
</dbReference>
<gene>
    <name evidence="1" type="ORF">BECKDK2373B_GA0170837_110815</name>
</gene>
<dbReference type="SUPFAM" id="SSF88723">
    <property type="entry name" value="PIN domain-like"/>
    <property type="match status" value="1"/>
</dbReference>
<sequence>MFFGQALVMKETVYVETSVFSFYYDERASHAVIAMRDWTRRWWKEHSSGFSLVTSTAVFDELKKGDKSHKQDALALALTLPAISPTNEIEEIMRVYFAHHLMPRDPLGDAMHLALASYHKSDYLLTWNCRNIANASKFTHVRRINTLLGLHVPVLTTPLELIGETS</sequence>
<accession>A0A450T653</accession>
<evidence type="ECO:0000313" key="1">
    <source>
        <dbReference type="EMBL" id="VFJ62257.1"/>
    </source>
</evidence>
<proteinExistence type="predicted"/>
<organism evidence="1">
    <name type="scientific">Candidatus Kentrum sp. DK</name>
    <dbReference type="NCBI Taxonomy" id="2126562"/>
    <lineage>
        <taxon>Bacteria</taxon>
        <taxon>Pseudomonadati</taxon>
        <taxon>Pseudomonadota</taxon>
        <taxon>Gammaproteobacteria</taxon>
        <taxon>Candidatus Kentrum</taxon>
    </lineage>
</organism>